<feature type="domain" description="Nucleoporin POM152 first Ig-like" evidence="5">
    <location>
        <begin position="186"/>
        <end position="308"/>
    </location>
</feature>
<dbReference type="InterPro" id="IPR056541">
    <property type="entry name" value="Ig-like_POM152"/>
</dbReference>
<evidence type="ECO:0008006" key="9">
    <source>
        <dbReference type="Google" id="ProtNLM"/>
    </source>
</evidence>
<evidence type="ECO:0000259" key="2">
    <source>
        <dbReference type="Pfam" id="PF23664"/>
    </source>
</evidence>
<dbReference type="Pfam" id="PF24519">
    <property type="entry name" value="Ig-like_Pom152_1"/>
    <property type="match status" value="1"/>
</dbReference>
<feature type="domain" description="Nucleoporin POM152 N-terminal transmembrane" evidence="3">
    <location>
        <begin position="29"/>
        <end position="131"/>
    </location>
</feature>
<evidence type="ECO:0000259" key="4">
    <source>
        <dbReference type="Pfam" id="PF24312"/>
    </source>
</evidence>
<dbReference type="VEuPathDB" id="FungiDB:CJJ07_001352"/>
<dbReference type="VEuPathDB" id="FungiDB:CJJ09_003276"/>
<dbReference type="VEuPathDB" id="FungiDB:B9J08_002192"/>
<dbReference type="PANTHER" id="PTHR28206">
    <property type="entry name" value="NUCLEOPORIN POM152"/>
    <property type="match status" value="1"/>
</dbReference>
<sequence>MAGRLKDDQYDKESEIEEETLLIPENVIDQASQRIFLVSIFVLIQCWKIYDILLIKADAFSAHMAMDSGSTAFQSFTSLNNFTFVLKYAVIDGLFLWTLPVLSVPLLRFLPLVTLLLTITVTCFTFVLASDTAIPVLSGAFVPIWNVIFRNKELTIVGDSINPQALSDMNAHFKGRYTIRYLPESSAQLNPFHFDGLCLEQATKEYSQFPSSIHLPIEFNTTSEIGMLRLQHTSPSNEVSYIDYTARDVKKLLRKDYSHLAHYPGFVSNDDRISYLEVNIKKPGTYKIAKVTDKEGTNIRSYKSEFSVAHCPVSKFIYPGLELAYSGAVCVGSHAQDLDWALPLVETYGVHPLQVQIAAEIEGKPVSQFNATIPVPSELEGAWTSTKSVKVTRNALEQEVLKQALQLANNAPGLVKFHLLAVTDYLGNTRRYNPLSTDKDVLHKIDIRRSPQILLIDKYPDRPLLENATKRLFLTLRSEISFPLHISMQFADDDGEGNSFTSTYTFNDLHELEKGIEISHPGEYVLREGSDKLCPCEIDKKPIQIRVPHPPEAFIVGKPITDKCVGDIGLQFDVKFSGLGPFRLLYQVFKNQSGTLRPVLSERGMAYHTKVSSEDNLRFDYKPEQEGSYTIVFKELRDKNYINSPISLEQAPNTFTIYSRQRSKLKFPEDLETQVIFLCKGEQSTIPISFDGNAPFSFSYEIVNKETKRTVKLEHVQAFSSKIFDIVTPKFDKGGEFEVKLSNVRDALDCPVQTVGRGKVDIRAQKNVPEVQIAYEESYEIVEGQGAEIQFAYKHASPSPVKKLQLSVQNLYKPDVVKDISISAADRIRVFEEGIYRLSSFKDERCPGIVRNSHLAVEVKFSPKPNLTFIADEALLMKQHSDGPRSIHLKAVCQNSALQVTPILEGAPPFFANHQITYPDGRSVSDVVPIPEQKITLPTDKEGDFELVFNGVYDKLYSKDLLDNLNYVQEPSTIRYSVLANPELKIPKGKLHIQICESMVQNEDAVQLLIPVDFKGQAPFTLSGVIRHTDTDRVERFEVKDIKSDEVDLRLATFKGKSLGDLLTVGDHLVIFESISDVNGCSNTRLHSRNTLSISVTKVPEITKESKKDYYCVGEHVSYKLQGIAPFQVYYNFNGQNRKAEVGHDFERLAAKSGELSIVALEDASVSRCLVNYTTIPTKFEDLKLQIHDIPSVEISHGDTIIKNLQEGDQAEIVFKFSGIPPFEVTYVRTIDESLGGKKSKSHKKTNKRRKVVDTKTIKDIWNYEHTEVVSLEGTYDAIEIKDAYCKAKRDVDELV</sequence>
<dbReference type="GO" id="GO:0017056">
    <property type="term" value="F:structural constituent of nuclear pore"/>
    <property type="evidence" value="ECO:0007669"/>
    <property type="project" value="InterPro"/>
</dbReference>
<dbReference type="Proteomes" id="UP000037122">
    <property type="component" value="Unassembled WGS sequence"/>
</dbReference>
<dbReference type="GO" id="GO:0006999">
    <property type="term" value="P:nuclear pore organization"/>
    <property type="evidence" value="ECO:0007669"/>
    <property type="project" value="TreeGrafter"/>
</dbReference>
<evidence type="ECO:0000256" key="1">
    <source>
        <dbReference type="SAM" id="Phobius"/>
    </source>
</evidence>
<accession>A0A0L0P7E3</accession>
<dbReference type="PANTHER" id="PTHR28206:SF1">
    <property type="entry name" value="NUCLEOPORIN POM152"/>
    <property type="match status" value="1"/>
</dbReference>
<feature type="domain" description="Nucleoporin POM152 immunoglobulin-like" evidence="2">
    <location>
        <begin position="548"/>
        <end position="657"/>
    </location>
</feature>
<feature type="domain" description="Nucleoporin POM152 Ig-like" evidence="4">
    <location>
        <begin position="775"/>
        <end position="852"/>
    </location>
</feature>
<dbReference type="VEuPathDB" id="FungiDB:CJI96_0002865"/>
<feature type="transmembrane region" description="Helical" evidence="1">
    <location>
        <begin position="75"/>
        <end position="97"/>
    </location>
</feature>
<dbReference type="VEuPathDB" id="FungiDB:CJI97_001590"/>
<evidence type="ECO:0000259" key="6">
    <source>
        <dbReference type="Pfam" id="PF24527"/>
    </source>
</evidence>
<dbReference type="Pfam" id="PF24527">
    <property type="entry name" value="Ig-like_Pom152_9"/>
    <property type="match status" value="1"/>
</dbReference>
<dbReference type="InterPro" id="IPR056543">
    <property type="entry name" value="Ig-like_POM152_9th"/>
</dbReference>
<keyword evidence="1" id="KW-1133">Transmembrane helix</keyword>
<evidence type="ECO:0000259" key="5">
    <source>
        <dbReference type="Pfam" id="PF24519"/>
    </source>
</evidence>
<organism evidence="7 8">
    <name type="scientific">Candidozyma auris</name>
    <name type="common">Yeast</name>
    <name type="synonym">Candida auris</name>
    <dbReference type="NCBI Taxonomy" id="498019"/>
    <lineage>
        <taxon>Eukaryota</taxon>
        <taxon>Fungi</taxon>
        <taxon>Dikarya</taxon>
        <taxon>Ascomycota</taxon>
        <taxon>Saccharomycotina</taxon>
        <taxon>Pichiomycetes</taxon>
        <taxon>Metschnikowiaceae</taxon>
        <taxon>Candidozyma</taxon>
    </lineage>
</organism>
<dbReference type="InterPro" id="IPR037701">
    <property type="entry name" value="Pom152"/>
</dbReference>
<keyword evidence="1" id="KW-0472">Membrane</keyword>
<gene>
    <name evidence="7" type="ORF">QG37_00489</name>
</gene>
<dbReference type="GO" id="GO:0070762">
    <property type="term" value="C:nuclear pore transmembrane ring"/>
    <property type="evidence" value="ECO:0007669"/>
    <property type="project" value="TreeGrafter"/>
</dbReference>
<dbReference type="Pfam" id="PF24312">
    <property type="entry name" value="Ig-like_POM152"/>
    <property type="match status" value="1"/>
</dbReference>
<dbReference type="VEuPathDB" id="FungiDB:QG37_00489"/>
<dbReference type="InterPro" id="IPR056540">
    <property type="entry name" value="TMD_POM152"/>
</dbReference>
<dbReference type="InterPro" id="IPR056542">
    <property type="entry name" value="Ig-like_POM152_1st"/>
</dbReference>
<evidence type="ECO:0000259" key="3">
    <source>
        <dbReference type="Pfam" id="PF24097"/>
    </source>
</evidence>
<feature type="transmembrane region" description="Helical" evidence="1">
    <location>
        <begin position="35"/>
        <end position="55"/>
    </location>
</feature>
<name>A0A0L0P7E3_CANAR</name>
<dbReference type="InterPro" id="IPR056544">
    <property type="entry name" value="Ig_POM152"/>
</dbReference>
<evidence type="ECO:0000313" key="7">
    <source>
        <dbReference type="EMBL" id="KNE02239.1"/>
    </source>
</evidence>
<dbReference type="EMBL" id="LGST01000004">
    <property type="protein sequence ID" value="KNE02239.1"/>
    <property type="molecule type" value="Genomic_DNA"/>
</dbReference>
<proteinExistence type="predicted"/>
<feature type="transmembrane region" description="Helical" evidence="1">
    <location>
        <begin position="109"/>
        <end position="129"/>
    </location>
</feature>
<feature type="domain" description="Nucleoporin POM152 ninth Ig-like" evidence="6">
    <location>
        <begin position="1100"/>
        <end position="1172"/>
    </location>
</feature>
<evidence type="ECO:0000313" key="8">
    <source>
        <dbReference type="Proteomes" id="UP000037122"/>
    </source>
</evidence>
<reference evidence="8" key="1">
    <citation type="journal article" date="2015" name="BMC Genomics">
        <title>Draft genome of a commonly misdiagnosed multidrug resistant pathogen Candida auris.</title>
        <authorList>
            <person name="Chatterjee S."/>
            <person name="Alampalli S.V."/>
            <person name="Nageshan R.K."/>
            <person name="Chettiar S.T."/>
            <person name="Joshi S."/>
            <person name="Tatu U.S."/>
        </authorList>
    </citation>
    <scope>NUCLEOTIDE SEQUENCE [LARGE SCALE GENOMIC DNA]</scope>
    <source>
        <strain evidence="8">6684</strain>
    </source>
</reference>
<dbReference type="Pfam" id="PF24097">
    <property type="entry name" value="TMD_POM152"/>
    <property type="match status" value="1"/>
</dbReference>
<keyword evidence="1" id="KW-0812">Transmembrane</keyword>
<protein>
    <recommendedName>
        <fullName evidence="9">Nucleoporin</fullName>
    </recommendedName>
</protein>
<comment type="caution">
    <text evidence="7">The sequence shown here is derived from an EMBL/GenBank/DDBJ whole genome shotgun (WGS) entry which is preliminary data.</text>
</comment>
<dbReference type="GO" id="GO:0006606">
    <property type="term" value="P:protein import into nucleus"/>
    <property type="evidence" value="ECO:0007669"/>
    <property type="project" value="TreeGrafter"/>
</dbReference>
<dbReference type="Pfam" id="PF23664">
    <property type="entry name" value="Ig_Pom152"/>
    <property type="match status" value="1"/>
</dbReference>